<dbReference type="Gene3D" id="1.10.10.60">
    <property type="entry name" value="Homeodomain-like"/>
    <property type="match status" value="2"/>
</dbReference>
<dbReference type="Pfam" id="PF12833">
    <property type="entry name" value="HTH_18"/>
    <property type="match status" value="1"/>
</dbReference>
<evidence type="ECO:0000313" key="5">
    <source>
        <dbReference type="EMBL" id="KAE9636183.1"/>
    </source>
</evidence>
<organism evidence="5 6">
    <name type="scientific">Defluviitalea raffinosedens</name>
    <dbReference type="NCBI Taxonomy" id="1450156"/>
    <lineage>
        <taxon>Bacteria</taxon>
        <taxon>Bacillati</taxon>
        <taxon>Bacillota</taxon>
        <taxon>Clostridia</taxon>
        <taxon>Lachnospirales</taxon>
        <taxon>Defluviitaleaceae</taxon>
        <taxon>Defluviitalea</taxon>
    </lineage>
</organism>
<name>A0A7C8HFS5_9FIRM</name>
<gene>
    <name evidence="5" type="ORF">GND95_03400</name>
</gene>
<dbReference type="Proteomes" id="UP000483018">
    <property type="component" value="Unassembled WGS sequence"/>
</dbReference>
<dbReference type="OrthoDB" id="337756at2"/>
<evidence type="ECO:0000259" key="4">
    <source>
        <dbReference type="PROSITE" id="PS01124"/>
    </source>
</evidence>
<dbReference type="Gene3D" id="2.60.120.10">
    <property type="entry name" value="Jelly Rolls"/>
    <property type="match status" value="1"/>
</dbReference>
<keyword evidence="1" id="KW-0805">Transcription regulation</keyword>
<evidence type="ECO:0000256" key="1">
    <source>
        <dbReference type="ARBA" id="ARBA00023015"/>
    </source>
</evidence>
<evidence type="ECO:0000256" key="2">
    <source>
        <dbReference type="ARBA" id="ARBA00023125"/>
    </source>
</evidence>
<dbReference type="InterPro" id="IPR009057">
    <property type="entry name" value="Homeodomain-like_sf"/>
</dbReference>
<dbReference type="PROSITE" id="PS00041">
    <property type="entry name" value="HTH_ARAC_FAMILY_1"/>
    <property type="match status" value="1"/>
</dbReference>
<dbReference type="InterPro" id="IPR018060">
    <property type="entry name" value="HTH_AraC"/>
</dbReference>
<dbReference type="InterPro" id="IPR018062">
    <property type="entry name" value="HTH_AraC-typ_CS"/>
</dbReference>
<dbReference type="GO" id="GO:0043565">
    <property type="term" value="F:sequence-specific DNA binding"/>
    <property type="evidence" value="ECO:0007669"/>
    <property type="project" value="InterPro"/>
</dbReference>
<protein>
    <submittedName>
        <fullName evidence="5">Helix-turn-helix domain-containing protein</fullName>
    </submittedName>
</protein>
<comment type="caution">
    <text evidence="5">The sequence shown here is derived from an EMBL/GenBank/DDBJ whole genome shotgun (WGS) entry which is preliminary data.</text>
</comment>
<dbReference type="SUPFAM" id="SSF51215">
    <property type="entry name" value="Regulatory protein AraC"/>
    <property type="match status" value="1"/>
</dbReference>
<sequence length="308" mass="36313">MSKRKQKVEFRYYEMPNDEIVLALLGESWIRSYSEGIDGLHFHNYLEIGYCYDGFGALELENESIRSGPDMFSIVPPNCPHRASSDPGTKSYWEWLFIDAEQCLKNMYRDDTLFIQEILKKIYRRPLLLRASEYPVLNQIILNIIREMRKKDIYYKESVKGYVHVLIVELLRLNDQEEQKAKIKKQTSRISGALDYVKENYRDEIKISQLAQACNMSESHFRRVFLETMNMKPVDYINLIRIQKACELIQKTQISMEDVAYKVGFTAVSTFNRNFKKLVGISPYQWKQSAENFEGKLLNYRISAQKGW</sequence>
<dbReference type="Pfam" id="PF02311">
    <property type="entry name" value="AraC_binding"/>
    <property type="match status" value="1"/>
</dbReference>
<accession>A0A7C8HFS5</accession>
<dbReference type="InterPro" id="IPR014710">
    <property type="entry name" value="RmlC-like_jellyroll"/>
</dbReference>
<keyword evidence="6" id="KW-1185">Reference proteome</keyword>
<reference evidence="5 6" key="1">
    <citation type="submission" date="2019-12" db="EMBL/GenBank/DDBJ databases">
        <title>Defluviitalea raffinosedens, isolated from a biogas fermenter, genome sequencing and characterization.</title>
        <authorList>
            <person name="Rettenmaier R."/>
            <person name="Schneider M."/>
            <person name="Neuhaus K."/>
            <person name="Liebl W."/>
            <person name="Zverlov V."/>
        </authorList>
    </citation>
    <scope>NUCLEOTIDE SEQUENCE [LARGE SCALE GENOMIC DNA]</scope>
    <source>
        <strain evidence="5 6">249c-K6</strain>
    </source>
</reference>
<dbReference type="PANTHER" id="PTHR43280">
    <property type="entry name" value="ARAC-FAMILY TRANSCRIPTIONAL REGULATOR"/>
    <property type="match status" value="1"/>
</dbReference>
<dbReference type="PROSITE" id="PS01124">
    <property type="entry name" value="HTH_ARAC_FAMILY_2"/>
    <property type="match status" value="1"/>
</dbReference>
<evidence type="ECO:0000313" key="6">
    <source>
        <dbReference type="Proteomes" id="UP000483018"/>
    </source>
</evidence>
<dbReference type="EMBL" id="WSLF01000002">
    <property type="protein sequence ID" value="KAE9636183.1"/>
    <property type="molecule type" value="Genomic_DNA"/>
</dbReference>
<dbReference type="SMART" id="SM00342">
    <property type="entry name" value="HTH_ARAC"/>
    <property type="match status" value="1"/>
</dbReference>
<dbReference type="SUPFAM" id="SSF46689">
    <property type="entry name" value="Homeodomain-like"/>
    <property type="match status" value="2"/>
</dbReference>
<evidence type="ECO:0000256" key="3">
    <source>
        <dbReference type="ARBA" id="ARBA00023163"/>
    </source>
</evidence>
<dbReference type="AlphaFoldDB" id="A0A7C8HFS5"/>
<dbReference type="GO" id="GO:0003700">
    <property type="term" value="F:DNA-binding transcription factor activity"/>
    <property type="evidence" value="ECO:0007669"/>
    <property type="project" value="InterPro"/>
</dbReference>
<dbReference type="PANTHER" id="PTHR43280:SF28">
    <property type="entry name" value="HTH-TYPE TRANSCRIPTIONAL ACTIVATOR RHAS"/>
    <property type="match status" value="1"/>
</dbReference>
<feature type="domain" description="HTH araC/xylS-type" evidence="4">
    <location>
        <begin position="191"/>
        <end position="289"/>
    </location>
</feature>
<keyword evidence="3" id="KW-0804">Transcription</keyword>
<dbReference type="InterPro" id="IPR003313">
    <property type="entry name" value="AraC-bd"/>
</dbReference>
<dbReference type="RefSeq" id="WP_158739437.1">
    <property type="nucleotide sequence ID" value="NZ_JAFBEP010000003.1"/>
</dbReference>
<dbReference type="InterPro" id="IPR037923">
    <property type="entry name" value="HTH-like"/>
</dbReference>
<proteinExistence type="predicted"/>
<keyword evidence="2" id="KW-0238">DNA-binding</keyword>